<dbReference type="GO" id="GO:0071949">
    <property type="term" value="F:FAD binding"/>
    <property type="evidence" value="ECO:0007669"/>
    <property type="project" value="InterPro"/>
</dbReference>
<organism evidence="8 9">
    <name type="scientific">Dimargaris verticillata</name>
    <dbReference type="NCBI Taxonomy" id="2761393"/>
    <lineage>
        <taxon>Eukaryota</taxon>
        <taxon>Fungi</taxon>
        <taxon>Fungi incertae sedis</taxon>
        <taxon>Zoopagomycota</taxon>
        <taxon>Kickxellomycotina</taxon>
        <taxon>Dimargaritomycetes</taxon>
        <taxon>Dimargaritales</taxon>
        <taxon>Dimargaritaceae</taxon>
        <taxon>Dimargaris</taxon>
    </lineage>
</organism>
<reference evidence="8" key="1">
    <citation type="submission" date="2022-07" db="EMBL/GenBank/DDBJ databases">
        <title>Phylogenomic reconstructions and comparative analyses of Kickxellomycotina fungi.</title>
        <authorList>
            <person name="Reynolds N.K."/>
            <person name="Stajich J.E."/>
            <person name="Barry K."/>
            <person name="Grigoriev I.V."/>
            <person name="Crous P."/>
            <person name="Smith M.E."/>
        </authorList>
    </citation>
    <scope>NUCLEOTIDE SEQUENCE</scope>
    <source>
        <strain evidence="8">RSA 567</strain>
    </source>
</reference>
<keyword evidence="5 8" id="KW-0560">Oxidoreductase</keyword>
<evidence type="ECO:0000256" key="6">
    <source>
        <dbReference type="ARBA" id="ARBA00051436"/>
    </source>
</evidence>
<protein>
    <submittedName>
        <fullName evidence="8">D-lactate ferricytochrome c oxidoreductase</fullName>
        <ecNumber evidence="8">1.1.99.40</ecNumber>
    </submittedName>
</protein>
<evidence type="ECO:0000259" key="7">
    <source>
        <dbReference type="PROSITE" id="PS51387"/>
    </source>
</evidence>
<gene>
    <name evidence="8" type="primary">DLD2_2</name>
    <name evidence="8" type="ORF">H4R34_001090</name>
</gene>
<keyword evidence="4" id="KW-0274">FAD</keyword>
<sequence length="416" mass="45191">MPYCTDFTRVFRGQPPVVLFPSSTAQVSQILGYCHQQHLAVVPQGGNTGVVGGGISVFDEIVLSLSRFNQIRTFDPISGALVCDAGCILQSLDTFLAPHQRCMPLDLGAKGTCQIGGNVATHAGGIHFIKFGPLRGSILGLEVVLADGRIVNALSTAQKDNTGYNVSQWFVGSEGTLGVITGVAVQTYPQAQHKSVAMVAINQVDQLRSVLGLTQQQLLTTQSAFPPRTLPFAQPHPYYVLIEAEGADETVAQECDNLWAYRELIPSLLATKMTLAYDLTLPLDQFYSIVEILRQRLQECGLYVGPNDHQSPVELVAGFGHFGDGNVHLLISIRCAEQQVLECIEPFIYDWTKHGIGQAKSQYLTRARSPAVVALMKQMKQMLDPTGIMNPYKLLPACQRRTAGSASEEAFIGGVM</sequence>
<evidence type="ECO:0000256" key="1">
    <source>
        <dbReference type="ARBA" id="ARBA00001974"/>
    </source>
</evidence>
<dbReference type="Gene3D" id="3.30.70.2740">
    <property type="match status" value="1"/>
</dbReference>
<proteinExistence type="inferred from homology"/>
<comment type="similarity">
    <text evidence="2">Belongs to the FAD-binding oxidoreductase/transferase type 4 family.</text>
</comment>
<dbReference type="PANTHER" id="PTHR43716:SF1">
    <property type="entry name" value="D-2-HYDROXYGLUTARATE DEHYDROGENASE, MITOCHONDRIAL"/>
    <property type="match status" value="1"/>
</dbReference>
<accession>A0A9W8B6W8</accession>
<dbReference type="FunFam" id="1.10.45.10:FF:000001">
    <property type="entry name" value="D-lactate dehydrogenase mitochondrial"/>
    <property type="match status" value="1"/>
</dbReference>
<dbReference type="Gene3D" id="3.30.465.10">
    <property type="match status" value="1"/>
</dbReference>
<evidence type="ECO:0000256" key="5">
    <source>
        <dbReference type="ARBA" id="ARBA00023002"/>
    </source>
</evidence>
<dbReference type="InterPro" id="IPR006094">
    <property type="entry name" value="Oxid_FAD_bind_N"/>
</dbReference>
<evidence type="ECO:0000256" key="3">
    <source>
        <dbReference type="ARBA" id="ARBA00022630"/>
    </source>
</evidence>
<dbReference type="InterPro" id="IPR051264">
    <property type="entry name" value="FAD-oxidored/transferase_4"/>
</dbReference>
<dbReference type="InterPro" id="IPR016169">
    <property type="entry name" value="FAD-bd_PCMH_sub2"/>
</dbReference>
<comment type="caution">
    <text evidence="8">The sequence shown here is derived from an EMBL/GenBank/DDBJ whole genome shotgun (WGS) entry which is preliminary data.</text>
</comment>
<dbReference type="SUPFAM" id="SSF56176">
    <property type="entry name" value="FAD-binding/transporter-associated domain-like"/>
    <property type="match status" value="1"/>
</dbReference>
<dbReference type="Gene3D" id="1.10.45.10">
    <property type="entry name" value="Vanillyl-alcohol Oxidase, Chain A, domain 4"/>
    <property type="match status" value="1"/>
</dbReference>
<dbReference type="Proteomes" id="UP001151582">
    <property type="component" value="Unassembled WGS sequence"/>
</dbReference>
<keyword evidence="9" id="KW-1185">Reference proteome</keyword>
<evidence type="ECO:0000313" key="8">
    <source>
        <dbReference type="EMBL" id="KAJ1983758.1"/>
    </source>
</evidence>
<dbReference type="SUPFAM" id="SSF55103">
    <property type="entry name" value="FAD-linked oxidases, C-terminal domain"/>
    <property type="match status" value="1"/>
</dbReference>
<dbReference type="PANTHER" id="PTHR43716">
    <property type="entry name" value="D-2-HYDROXYGLUTARATE DEHYDROGENASE, MITOCHONDRIAL"/>
    <property type="match status" value="1"/>
</dbReference>
<dbReference type="GO" id="GO:0004458">
    <property type="term" value="F:D-lactate dehydrogenase (cytochrome) activity"/>
    <property type="evidence" value="ECO:0007669"/>
    <property type="project" value="UniProtKB-EC"/>
</dbReference>
<dbReference type="InterPro" id="IPR016164">
    <property type="entry name" value="FAD-linked_Oxase-like_C"/>
</dbReference>
<dbReference type="Pfam" id="PF02913">
    <property type="entry name" value="FAD-oxidase_C"/>
    <property type="match status" value="1"/>
</dbReference>
<name>A0A9W8B6W8_9FUNG</name>
<comment type="catalytic activity">
    <reaction evidence="6">
        <text>(R)-lactate + 2 Fe(III)-[cytochrome c] = 2 Fe(II)-[cytochrome c] + pyruvate + 2 H(+)</text>
        <dbReference type="Rhea" id="RHEA:13521"/>
        <dbReference type="Rhea" id="RHEA-COMP:10350"/>
        <dbReference type="Rhea" id="RHEA-COMP:14399"/>
        <dbReference type="ChEBI" id="CHEBI:15361"/>
        <dbReference type="ChEBI" id="CHEBI:15378"/>
        <dbReference type="ChEBI" id="CHEBI:16004"/>
        <dbReference type="ChEBI" id="CHEBI:29033"/>
        <dbReference type="ChEBI" id="CHEBI:29034"/>
        <dbReference type="EC" id="1.1.2.4"/>
    </reaction>
</comment>
<feature type="domain" description="FAD-binding PCMH-type" evidence="7">
    <location>
        <begin position="11"/>
        <end position="190"/>
    </location>
</feature>
<dbReference type="InterPro" id="IPR004113">
    <property type="entry name" value="FAD-bd_oxidored_4_C"/>
</dbReference>
<dbReference type="OrthoDB" id="5332616at2759"/>
<evidence type="ECO:0000313" key="9">
    <source>
        <dbReference type="Proteomes" id="UP001151582"/>
    </source>
</evidence>
<dbReference type="PROSITE" id="PS51387">
    <property type="entry name" value="FAD_PCMH"/>
    <property type="match status" value="1"/>
</dbReference>
<dbReference type="InterPro" id="IPR016171">
    <property type="entry name" value="Vanillyl_alc_oxidase_C-sub2"/>
</dbReference>
<keyword evidence="3" id="KW-0285">Flavoprotein</keyword>
<dbReference type="Pfam" id="PF01565">
    <property type="entry name" value="FAD_binding_4"/>
    <property type="match status" value="1"/>
</dbReference>
<evidence type="ECO:0000256" key="2">
    <source>
        <dbReference type="ARBA" id="ARBA00008000"/>
    </source>
</evidence>
<evidence type="ECO:0000256" key="4">
    <source>
        <dbReference type="ARBA" id="ARBA00022827"/>
    </source>
</evidence>
<dbReference type="InterPro" id="IPR016166">
    <property type="entry name" value="FAD-bd_PCMH"/>
</dbReference>
<dbReference type="FunFam" id="3.30.465.10:FF:000001">
    <property type="entry name" value="D-2-hydroxyglutarate dehydrogenase, mitochondrial"/>
    <property type="match status" value="1"/>
</dbReference>
<dbReference type="EMBL" id="JANBQB010000042">
    <property type="protein sequence ID" value="KAJ1983758.1"/>
    <property type="molecule type" value="Genomic_DNA"/>
</dbReference>
<comment type="cofactor">
    <cofactor evidence="1">
        <name>FAD</name>
        <dbReference type="ChEBI" id="CHEBI:57692"/>
    </cofactor>
</comment>
<dbReference type="EC" id="1.1.99.40" evidence="8"/>
<dbReference type="InterPro" id="IPR036318">
    <property type="entry name" value="FAD-bd_PCMH-like_sf"/>
</dbReference>
<dbReference type="AlphaFoldDB" id="A0A9W8B6W8"/>
<dbReference type="InterPro" id="IPR016167">
    <property type="entry name" value="FAD-bd_PCMH_sub1"/>
</dbReference>
<dbReference type="Gene3D" id="3.30.43.10">
    <property type="entry name" value="Uridine Diphospho-n-acetylenolpyruvylglucosamine Reductase, domain 2"/>
    <property type="match status" value="1"/>
</dbReference>